<dbReference type="OrthoDB" id="73001at2"/>
<evidence type="ECO:0000313" key="1">
    <source>
        <dbReference type="EMBL" id="QHC00280.1"/>
    </source>
</evidence>
<dbReference type="AlphaFoldDB" id="A0A7L4YMB5"/>
<dbReference type="Proteomes" id="UP000463857">
    <property type="component" value="Chromosome"/>
</dbReference>
<evidence type="ECO:0000313" key="2">
    <source>
        <dbReference type="Proteomes" id="UP000463857"/>
    </source>
</evidence>
<gene>
    <name evidence="1" type="ORF">EK0264_08295</name>
</gene>
<dbReference type="InParanoid" id="A0A7L4YMB5"/>
<name>A0A7L4YMB5_9ACTN</name>
<protein>
    <submittedName>
        <fullName evidence="1">Uncharacterized protein</fullName>
    </submittedName>
</protein>
<accession>A0A7L4YMB5</accession>
<keyword evidence="2" id="KW-1185">Reference proteome</keyword>
<dbReference type="RefSeq" id="WP_159544606.1">
    <property type="nucleotide sequence ID" value="NZ_CP047156.1"/>
</dbReference>
<dbReference type="KEGG" id="eke:EK0264_08295"/>
<reference evidence="1 2" key="1">
    <citation type="journal article" date="2018" name="Int. J. Syst. Evol. Microbiol.">
        <title>Epidermidibacterium keratini gen. nov., sp. nov., a member of the family Sporichthyaceae, isolated from keratin epidermis.</title>
        <authorList>
            <person name="Lee D.G."/>
            <person name="Trujillo M.E."/>
            <person name="Kang S."/>
            <person name="Nam J.J."/>
            <person name="Kim Y.J."/>
        </authorList>
    </citation>
    <scope>NUCLEOTIDE SEQUENCE [LARGE SCALE GENOMIC DNA]</scope>
    <source>
        <strain evidence="1 2">EPI-7</strain>
    </source>
</reference>
<organism evidence="1 2">
    <name type="scientific">Epidermidibacterium keratini</name>
    <dbReference type="NCBI Taxonomy" id="1891644"/>
    <lineage>
        <taxon>Bacteria</taxon>
        <taxon>Bacillati</taxon>
        <taxon>Actinomycetota</taxon>
        <taxon>Actinomycetes</taxon>
        <taxon>Sporichthyales</taxon>
        <taxon>Sporichthyaceae</taxon>
        <taxon>Epidermidibacterium</taxon>
    </lineage>
</organism>
<dbReference type="EMBL" id="CP047156">
    <property type="protein sequence ID" value="QHC00280.1"/>
    <property type="molecule type" value="Genomic_DNA"/>
</dbReference>
<proteinExistence type="predicted"/>
<sequence length="217" mass="24211">MDSHDRKIYDKLFAHPIATDLEWKDFTHIFEVIATDVQNESGDRLSVSMNGHREVFRRPHDGRVSAEDIENARKLINAKPADDPRQAQLLVVALDADHAKVLDLVGRAPEVEKNVTDSDPWARRLRTVEKKTGKDLDNDLDEYFGHVYDALAAEPQTLRIVVLGHGKGTSNVAERFVEWLDKKHSQFAQRIAGIGDVDLSAANDSELAIAAVKVAQA</sequence>